<dbReference type="RefSeq" id="WP_208351604.1">
    <property type="nucleotide sequence ID" value="NZ_JAALHA020000006.1"/>
</dbReference>
<dbReference type="EMBL" id="JAALHA020000006">
    <property type="protein sequence ID" value="MDR9895945.1"/>
    <property type="molecule type" value="Genomic_DNA"/>
</dbReference>
<gene>
    <name evidence="3" type="ORF">G7B40_015435</name>
</gene>
<name>A0AAP5I733_9CYAN</name>
<dbReference type="GO" id="GO:0003677">
    <property type="term" value="F:DNA binding"/>
    <property type="evidence" value="ECO:0007669"/>
    <property type="project" value="UniProtKB-KW"/>
</dbReference>
<evidence type="ECO:0000256" key="1">
    <source>
        <dbReference type="ARBA" id="ARBA00023125"/>
    </source>
</evidence>
<accession>A0AAP5I733</accession>
<evidence type="ECO:0000313" key="4">
    <source>
        <dbReference type="Proteomes" id="UP000667802"/>
    </source>
</evidence>
<dbReference type="AlphaFoldDB" id="A0AAP5I733"/>
<proteinExistence type="predicted"/>
<dbReference type="Pfam" id="PF07282">
    <property type="entry name" value="Cas12f1-like_TNB"/>
    <property type="match status" value="1"/>
</dbReference>
<evidence type="ECO:0000259" key="2">
    <source>
        <dbReference type="Pfam" id="PF07282"/>
    </source>
</evidence>
<sequence length="500" mass="57704">MTIIKRAKKQTKKKYEGAVVVTQIALLDNVSHNALEELVDIANRCGQLRSDIWNKYGSVSGWGLNRNIHDKHQLQISLRTIFPLEKYGLTAKLYERTAYKCLDEIATYHDAVKSYVVDEIYRRYDDETERAYLVMMLNTQAWSYVNSCRARWLHRTIRKYFYRGHTRKRNQIVYNGDMYKIVPVGKKSYIELSTLSKGKRLRVQLHGSPEIESEIKVLIRSDHRIEIHYPGKRFITLPENRVPQAGVDRGYTEVFVDSQGQVYGDGLGKIITQATNQQTDLSKKRGKLHALARKLEAQGKHEKAQNIRRNNLGKAKLTRKKRKLDGKLKTLVFTATVELFKRYEKVFYEDLTEPIKDKRGLKGKAAARMSRWYKGIVADAISQVSVRLNAQAIQVNPAYTSQTDSRYGVLLGTRNGDSFHCFDGVVLQADYNAARNIFTRGYDAEIPQYMKFTQVKSILLRRTELFQEQQLRDRAKTLEGYKGEQLSLFDITLSHSESAV</sequence>
<evidence type="ECO:0000313" key="3">
    <source>
        <dbReference type="EMBL" id="MDR9895945.1"/>
    </source>
</evidence>
<dbReference type="Proteomes" id="UP000667802">
    <property type="component" value="Unassembled WGS sequence"/>
</dbReference>
<dbReference type="InterPro" id="IPR010095">
    <property type="entry name" value="Cas12f1-like_TNB"/>
</dbReference>
<keyword evidence="1" id="KW-0238">DNA-binding</keyword>
<keyword evidence="4" id="KW-1185">Reference proteome</keyword>
<reference evidence="4" key="1">
    <citation type="journal article" date="2021" name="Science">
        <title>Hunting the eagle killer: A cyanobacterial neurotoxin causes vacuolar myelinopathy.</title>
        <authorList>
            <person name="Breinlinger S."/>
            <person name="Phillips T.J."/>
            <person name="Haram B.N."/>
            <person name="Mares J."/>
            <person name="Martinez Yerena J.A."/>
            <person name="Hrouzek P."/>
            <person name="Sobotka R."/>
            <person name="Henderson W.M."/>
            <person name="Schmieder P."/>
            <person name="Williams S.M."/>
            <person name="Lauderdale J.D."/>
            <person name="Wilde H.D."/>
            <person name="Gerrin W."/>
            <person name="Kust A."/>
            <person name="Washington J.W."/>
            <person name="Wagner C."/>
            <person name="Geier B."/>
            <person name="Liebeke M."/>
            <person name="Enke H."/>
            <person name="Niedermeyer T.H.J."/>
            <person name="Wilde S.B."/>
        </authorList>
    </citation>
    <scope>NUCLEOTIDE SEQUENCE [LARGE SCALE GENOMIC DNA]</scope>
    <source>
        <strain evidence="4">Thurmond2011</strain>
    </source>
</reference>
<feature type="domain" description="Cas12f1-like TNB" evidence="2">
    <location>
        <begin position="388"/>
        <end position="437"/>
    </location>
</feature>
<comment type="caution">
    <text evidence="3">The sequence shown here is derived from an EMBL/GenBank/DDBJ whole genome shotgun (WGS) entry which is preliminary data.</text>
</comment>
<protein>
    <submittedName>
        <fullName evidence="3">Transposase</fullName>
    </submittedName>
</protein>
<organism evidence="3 4">
    <name type="scientific">Aetokthonos hydrillicola Thurmond2011</name>
    <dbReference type="NCBI Taxonomy" id="2712845"/>
    <lineage>
        <taxon>Bacteria</taxon>
        <taxon>Bacillati</taxon>
        <taxon>Cyanobacteriota</taxon>
        <taxon>Cyanophyceae</taxon>
        <taxon>Nostocales</taxon>
        <taxon>Hapalosiphonaceae</taxon>
        <taxon>Aetokthonos</taxon>
    </lineage>
</organism>